<sequence>MALIVRYLTKKYLHEYIRGELLTYERRVSVDDKEYSLLFYDTPGMVKGNKLENFERKEILQNVDGYVVVYSITDRNSFITGKEIISSLYHSFEIVGYTPVCMLGNKQDLNHMTKVTQEEAETVSKFYYPHVYFRECSAAECLQSVELAFNEFLKLVAKKKDKKKYISPNTLTVNRSPSPRRHSAGNSSLSSWWRRPRSSSACEQTRKDRTYTM</sequence>
<feature type="compositionally biased region" description="Polar residues" evidence="5">
    <location>
        <begin position="168"/>
        <end position="177"/>
    </location>
</feature>
<dbReference type="Gene3D" id="3.40.50.300">
    <property type="entry name" value="P-loop containing nucleotide triphosphate hydrolases"/>
    <property type="match status" value="1"/>
</dbReference>
<reference evidence="6 7" key="1">
    <citation type="journal article" date="2022" name="Nat. Ecol. Evol.">
        <title>A masculinizing supergene underlies an exaggerated male reproductive morph in a spider.</title>
        <authorList>
            <person name="Hendrickx F."/>
            <person name="De Corte Z."/>
            <person name="Sonet G."/>
            <person name="Van Belleghem S.M."/>
            <person name="Kostlbacher S."/>
            <person name="Vangestel C."/>
        </authorList>
    </citation>
    <scope>NUCLEOTIDE SEQUENCE [LARGE SCALE GENOMIC DNA]</scope>
    <source>
        <strain evidence="6">W744_W776</strain>
    </source>
</reference>
<keyword evidence="7" id="KW-1185">Reference proteome</keyword>
<dbReference type="GO" id="GO:0005525">
    <property type="term" value="F:GTP binding"/>
    <property type="evidence" value="ECO:0007669"/>
    <property type="project" value="InterPro"/>
</dbReference>
<evidence type="ECO:0000256" key="5">
    <source>
        <dbReference type="SAM" id="MobiDB-lite"/>
    </source>
</evidence>
<accession>A0AAV6UYP5</accession>
<proteinExistence type="inferred from homology"/>
<gene>
    <name evidence="6" type="ORF">JTE90_021835</name>
</gene>
<evidence type="ECO:0000256" key="1">
    <source>
        <dbReference type="ARBA" id="ARBA00008344"/>
    </source>
</evidence>
<dbReference type="AlphaFoldDB" id="A0AAV6UYP5"/>
<dbReference type="EC" id="3.6.5.2" evidence="2"/>
<dbReference type="GO" id="GO:0003925">
    <property type="term" value="F:G protein activity"/>
    <property type="evidence" value="ECO:0007669"/>
    <property type="project" value="UniProtKB-EC"/>
</dbReference>
<dbReference type="SUPFAM" id="SSF52540">
    <property type="entry name" value="P-loop containing nucleoside triphosphate hydrolases"/>
    <property type="match status" value="1"/>
</dbReference>
<name>A0AAV6UYP5_9ARAC</name>
<dbReference type="SMART" id="SM00173">
    <property type="entry name" value="RAS"/>
    <property type="match status" value="1"/>
</dbReference>
<dbReference type="EMBL" id="JAFNEN010000217">
    <property type="protein sequence ID" value="KAG8189329.1"/>
    <property type="molecule type" value="Genomic_DNA"/>
</dbReference>
<dbReference type="PROSITE" id="PS51419">
    <property type="entry name" value="RAB"/>
    <property type="match status" value="1"/>
</dbReference>
<comment type="caution">
    <text evidence="6">The sequence shown here is derived from an EMBL/GenBank/DDBJ whole genome shotgun (WGS) entry which is preliminary data.</text>
</comment>
<dbReference type="InterPro" id="IPR001806">
    <property type="entry name" value="Small_GTPase"/>
</dbReference>
<dbReference type="PANTHER" id="PTHR45704">
    <property type="entry name" value="RAS-LIKE FAMILY MEMBER 11"/>
    <property type="match status" value="1"/>
</dbReference>
<evidence type="ECO:0000313" key="7">
    <source>
        <dbReference type="Proteomes" id="UP000827092"/>
    </source>
</evidence>
<evidence type="ECO:0000313" key="6">
    <source>
        <dbReference type="EMBL" id="KAG8189329.1"/>
    </source>
</evidence>
<dbReference type="PROSITE" id="PS51421">
    <property type="entry name" value="RAS"/>
    <property type="match status" value="1"/>
</dbReference>
<dbReference type="Pfam" id="PF00071">
    <property type="entry name" value="Ras"/>
    <property type="match status" value="1"/>
</dbReference>
<comment type="catalytic activity">
    <reaction evidence="4">
        <text>GTP + H2O = GDP + phosphate + H(+)</text>
        <dbReference type="Rhea" id="RHEA:19669"/>
        <dbReference type="ChEBI" id="CHEBI:15377"/>
        <dbReference type="ChEBI" id="CHEBI:15378"/>
        <dbReference type="ChEBI" id="CHEBI:37565"/>
        <dbReference type="ChEBI" id="CHEBI:43474"/>
        <dbReference type="ChEBI" id="CHEBI:58189"/>
        <dbReference type="EC" id="3.6.5.2"/>
    </reaction>
</comment>
<organism evidence="6 7">
    <name type="scientific">Oedothorax gibbosus</name>
    <dbReference type="NCBI Taxonomy" id="931172"/>
    <lineage>
        <taxon>Eukaryota</taxon>
        <taxon>Metazoa</taxon>
        <taxon>Ecdysozoa</taxon>
        <taxon>Arthropoda</taxon>
        <taxon>Chelicerata</taxon>
        <taxon>Arachnida</taxon>
        <taxon>Araneae</taxon>
        <taxon>Araneomorphae</taxon>
        <taxon>Entelegynae</taxon>
        <taxon>Araneoidea</taxon>
        <taxon>Linyphiidae</taxon>
        <taxon>Erigoninae</taxon>
        <taxon>Oedothorax</taxon>
    </lineage>
</organism>
<evidence type="ECO:0000256" key="2">
    <source>
        <dbReference type="ARBA" id="ARBA00011984"/>
    </source>
</evidence>
<evidence type="ECO:0000256" key="3">
    <source>
        <dbReference type="ARBA" id="ARBA00022801"/>
    </source>
</evidence>
<protein>
    <recommendedName>
        <fullName evidence="2">small monomeric GTPase</fullName>
        <ecNumber evidence="2">3.6.5.2</ecNumber>
    </recommendedName>
</protein>
<dbReference type="InterPro" id="IPR051065">
    <property type="entry name" value="Ras-related_GTPase"/>
</dbReference>
<evidence type="ECO:0000256" key="4">
    <source>
        <dbReference type="ARBA" id="ARBA00048098"/>
    </source>
</evidence>
<feature type="region of interest" description="Disordered" evidence="5">
    <location>
        <begin position="168"/>
        <end position="193"/>
    </location>
</feature>
<keyword evidence="3" id="KW-0378">Hydrolase</keyword>
<dbReference type="Proteomes" id="UP000827092">
    <property type="component" value="Unassembled WGS sequence"/>
</dbReference>
<dbReference type="InterPro" id="IPR027417">
    <property type="entry name" value="P-loop_NTPase"/>
</dbReference>
<comment type="similarity">
    <text evidence="1">Belongs to the small GTPase superfamily. Ras family.</text>
</comment>